<evidence type="ECO:0000256" key="6">
    <source>
        <dbReference type="ARBA" id="ARBA00022692"/>
    </source>
</evidence>
<dbReference type="SMART" id="SM00388">
    <property type="entry name" value="HisKA"/>
    <property type="match status" value="1"/>
</dbReference>
<proteinExistence type="predicted"/>
<keyword evidence="7" id="KW-0418">Kinase</keyword>
<keyword evidence="10 12" id="KW-0472">Membrane</keyword>
<keyword evidence="9" id="KW-0902">Two-component regulatory system</keyword>
<feature type="transmembrane region" description="Helical" evidence="12">
    <location>
        <begin position="152"/>
        <end position="172"/>
    </location>
</feature>
<dbReference type="CDD" id="cd06225">
    <property type="entry name" value="HAMP"/>
    <property type="match status" value="1"/>
</dbReference>
<dbReference type="Proteomes" id="UP001500689">
    <property type="component" value="Unassembled WGS sequence"/>
</dbReference>
<evidence type="ECO:0000256" key="3">
    <source>
        <dbReference type="ARBA" id="ARBA00012438"/>
    </source>
</evidence>
<feature type="region of interest" description="Disordered" evidence="11">
    <location>
        <begin position="369"/>
        <end position="470"/>
    </location>
</feature>
<dbReference type="Gene3D" id="1.10.287.130">
    <property type="match status" value="1"/>
</dbReference>
<protein>
    <recommendedName>
        <fullName evidence="3">histidine kinase</fullName>
        <ecNumber evidence="3">2.7.13.3</ecNumber>
    </recommendedName>
</protein>
<keyword evidence="16" id="KW-1185">Reference proteome</keyword>
<comment type="catalytic activity">
    <reaction evidence="1">
        <text>ATP + protein L-histidine = ADP + protein N-phospho-L-histidine.</text>
        <dbReference type="EC" id="2.7.13.3"/>
    </reaction>
</comment>
<dbReference type="EMBL" id="BAAAZN010000007">
    <property type="protein sequence ID" value="GAA3548846.1"/>
    <property type="molecule type" value="Genomic_DNA"/>
</dbReference>
<name>A0ABP6WDM7_9PSEU</name>
<keyword evidence="8 12" id="KW-1133">Transmembrane helix</keyword>
<evidence type="ECO:0000256" key="12">
    <source>
        <dbReference type="SAM" id="Phobius"/>
    </source>
</evidence>
<dbReference type="InterPro" id="IPR003594">
    <property type="entry name" value="HATPase_dom"/>
</dbReference>
<dbReference type="SMART" id="SM00387">
    <property type="entry name" value="HATPase_c"/>
    <property type="match status" value="1"/>
</dbReference>
<accession>A0ABP6WDM7</accession>
<dbReference type="Pfam" id="PF00512">
    <property type="entry name" value="HisKA"/>
    <property type="match status" value="1"/>
</dbReference>
<dbReference type="InterPro" id="IPR036097">
    <property type="entry name" value="HisK_dim/P_sf"/>
</dbReference>
<dbReference type="SUPFAM" id="SSF47384">
    <property type="entry name" value="Homodimeric domain of signal transducing histidine kinase"/>
    <property type="match status" value="1"/>
</dbReference>
<dbReference type="PRINTS" id="PR00344">
    <property type="entry name" value="BCTRLSENSOR"/>
</dbReference>
<organism evidence="15 16">
    <name type="scientific">Amycolatopsis ultiminotia</name>
    <dbReference type="NCBI Taxonomy" id="543629"/>
    <lineage>
        <taxon>Bacteria</taxon>
        <taxon>Bacillati</taxon>
        <taxon>Actinomycetota</taxon>
        <taxon>Actinomycetes</taxon>
        <taxon>Pseudonocardiales</taxon>
        <taxon>Pseudonocardiaceae</taxon>
        <taxon>Amycolatopsis</taxon>
    </lineage>
</organism>
<dbReference type="InterPro" id="IPR003661">
    <property type="entry name" value="HisK_dim/P_dom"/>
</dbReference>
<comment type="caution">
    <text evidence="15">The sequence shown here is derived from an EMBL/GenBank/DDBJ whole genome shotgun (WGS) entry which is preliminary data.</text>
</comment>
<dbReference type="Pfam" id="PF00672">
    <property type="entry name" value="HAMP"/>
    <property type="match status" value="1"/>
</dbReference>
<dbReference type="PROSITE" id="PS50109">
    <property type="entry name" value="HIS_KIN"/>
    <property type="match status" value="1"/>
</dbReference>
<evidence type="ECO:0000259" key="13">
    <source>
        <dbReference type="PROSITE" id="PS50109"/>
    </source>
</evidence>
<evidence type="ECO:0000256" key="1">
    <source>
        <dbReference type="ARBA" id="ARBA00000085"/>
    </source>
</evidence>
<evidence type="ECO:0000256" key="11">
    <source>
        <dbReference type="SAM" id="MobiDB-lite"/>
    </source>
</evidence>
<keyword evidence="4" id="KW-0597">Phosphoprotein</keyword>
<evidence type="ECO:0000259" key="14">
    <source>
        <dbReference type="PROSITE" id="PS50885"/>
    </source>
</evidence>
<feature type="compositionally biased region" description="Low complexity" evidence="11">
    <location>
        <begin position="446"/>
        <end position="456"/>
    </location>
</feature>
<gene>
    <name evidence="15" type="ORF">GCM10022222_35530</name>
</gene>
<evidence type="ECO:0000256" key="4">
    <source>
        <dbReference type="ARBA" id="ARBA00022553"/>
    </source>
</evidence>
<dbReference type="InterPro" id="IPR050428">
    <property type="entry name" value="TCS_sensor_his_kinase"/>
</dbReference>
<sequence>MRRRIVTITVLVAVLATALFGLPLGVGVLWYFRSHTTSELERAADGAAVVVSDALAAGRIPRLTGGAEHDDEDLPDDTEVGVYDAAGKLVAGRGPAEADEVVRTVAGTRRDMVDGTVGSDDVLAVPVLTGARLTGVVRAAVPRSELVREVGLLWLAMAGCAVAAVLAGWLVARRLAARLTRPLEELAGAATRLGEGDFTVRAPKSAVLEIDRVGTALDVTAERIGETLERERAFSAEASHQLRTPLAGLRLQLEAAIETPGTDPYAAVRAGIASADRLERTVEDLLALSRERRAPRAVLDLDALLAELRSTTLPDGRQLRIEVQDPPTARASAAAVRQILAVLLDNTITHGRGTVTVVARDAGDALALDVSDEGPGLGDRDPFTQPQPAPNEPGPWEHGRSGHHPDRPDPSGPGPGGSGPTEQSPGGTSQGASSPDGPGPDGSGPGDPSQGGPSSSGPGGPAASGHGIGLRLARSLAEADGGRLRLTRSEPPTFTLLLPVR</sequence>
<dbReference type="CDD" id="cd00082">
    <property type="entry name" value="HisKA"/>
    <property type="match status" value="1"/>
</dbReference>
<dbReference type="InterPro" id="IPR003660">
    <property type="entry name" value="HAMP_dom"/>
</dbReference>
<evidence type="ECO:0000313" key="15">
    <source>
        <dbReference type="EMBL" id="GAA3548846.1"/>
    </source>
</evidence>
<dbReference type="InterPro" id="IPR036890">
    <property type="entry name" value="HATPase_C_sf"/>
</dbReference>
<feature type="domain" description="Histidine kinase" evidence="13">
    <location>
        <begin position="237"/>
        <end position="501"/>
    </location>
</feature>
<feature type="compositionally biased region" description="Basic and acidic residues" evidence="11">
    <location>
        <begin position="395"/>
        <end position="409"/>
    </location>
</feature>
<dbReference type="PANTHER" id="PTHR45436:SF5">
    <property type="entry name" value="SENSOR HISTIDINE KINASE TRCS"/>
    <property type="match status" value="1"/>
</dbReference>
<dbReference type="Gene3D" id="6.10.340.10">
    <property type="match status" value="1"/>
</dbReference>
<dbReference type="SMART" id="SM00304">
    <property type="entry name" value="HAMP"/>
    <property type="match status" value="1"/>
</dbReference>
<dbReference type="InterPro" id="IPR004358">
    <property type="entry name" value="Sig_transdc_His_kin-like_C"/>
</dbReference>
<feature type="compositionally biased region" description="Low complexity" evidence="11">
    <location>
        <begin position="420"/>
        <end position="436"/>
    </location>
</feature>
<dbReference type="PROSITE" id="PS50885">
    <property type="entry name" value="HAMP"/>
    <property type="match status" value="1"/>
</dbReference>
<evidence type="ECO:0000256" key="8">
    <source>
        <dbReference type="ARBA" id="ARBA00022989"/>
    </source>
</evidence>
<feature type="compositionally biased region" description="Gly residues" evidence="11">
    <location>
        <begin position="457"/>
        <end position="468"/>
    </location>
</feature>
<evidence type="ECO:0000256" key="10">
    <source>
        <dbReference type="ARBA" id="ARBA00023136"/>
    </source>
</evidence>
<feature type="transmembrane region" description="Helical" evidence="12">
    <location>
        <begin position="7"/>
        <end position="32"/>
    </location>
</feature>
<evidence type="ECO:0000256" key="7">
    <source>
        <dbReference type="ARBA" id="ARBA00022777"/>
    </source>
</evidence>
<dbReference type="EC" id="2.7.13.3" evidence="3"/>
<evidence type="ECO:0000313" key="16">
    <source>
        <dbReference type="Proteomes" id="UP001500689"/>
    </source>
</evidence>
<evidence type="ECO:0000256" key="5">
    <source>
        <dbReference type="ARBA" id="ARBA00022679"/>
    </source>
</evidence>
<keyword evidence="5" id="KW-0808">Transferase</keyword>
<dbReference type="Gene3D" id="3.30.565.10">
    <property type="entry name" value="Histidine kinase-like ATPase, C-terminal domain"/>
    <property type="match status" value="1"/>
</dbReference>
<evidence type="ECO:0000256" key="2">
    <source>
        <dbReference type="ARBA" id="ARBA00004236"/>
    </source>
</evidence>
<comment type="subcellular location">
    <subcellularLocation>
        <location evidence="2">Cell membrane</location>
    </subcellularLocation>
</comment>
<feature type="domain" description="HAMP" evidence="14">
    <location>
        <begin position="177"/>
        <end position="229"/>
    </location>
</feature>
<dbReference type="InterPro" id="IPR005467">
    <property type="entry name" value="His_kinase_dom"/>
</dbReference>
<dbReference type="RefSeq" id="WP_344861098.1">
    <property type="nucleotide sequence ID" value="NZ_BAAAZN010000007.1"/>
</dbReference>
<dbReference type="PANTHER" id="PTHR45436">
    <property type="entry name" value="SENSOR HISTIDINE KINASE YKOH"/>
    <property type="match status" value="1"/>
</dbReference>
<reference evidence="16" key="1">
    <citation type="journal article" date="2019" name="Int. J. Syst. Evol. Microbiol.">
        <title>The Global Catalogue of Microorganisms (GCM) 10K type strain sequencing project: providing services to taxonomists for standard genome sequencing and annotation.</title>
        <authorList>
            <consortium name="The Broad Institute Genomics Platform"/>
            <consortium name="The Broad Institute Genome Sequencing Center for Infectious Disease"/>
            <person name="Wu L."/>
            <person name="Ma J."/>
        </authorList>
    </citation>
    <scope>NUCLEOTIDE SEQUENCE [LARGE SCALE GENOMIC DNA]</scope>
    <source>
        <strain evidence="16">JCM 16898</strain>
    </source>
</reference>
<keyword evidence="6 12" id="KW-0812">Transmembrane</keyword>
<evidence type="ECO:0000256" key="9">
    <source>
        <dbReference type="ARBA" id="ARBA00023012"/>
    </source>
</evidence>
<dbReference type="SUPFAM" id="SSF55874">
    <property type="entry name" value="ATPase domain of HSP90 chaperone/DNA topoisomerase II/histidine kinase"/>
    <property type="match status" value="1"/>
</dbReference>